<dbReference type="Gene3D" id="3.40.630.30">
    <property type="match status" value="1"/>
</dbReference>
<dbReference type="PANTHER" id="PTHR31435:SF10">
    <property type="entry name" value="BSR4717 PROTEIN"/>
    <property type="match status" value="1"/>
</dbReference>
<dbReference type="AlphaFoldDB" id="A0A846YA69"/>
<dbReference type="PANTHER" id="PTHR31435">
    <property type="entry name" value="PROTEIN NATD1"/>
    <property type="match status" value="1"/>
</dbReference>
<gene>
    <name evidence="2" type="ORF">HGA08_26030</name>
</gene>
<dbReference type="Proteomes" id="UP000565711">
    <property type="component" value="Unassembled WGS sequence"/>
</dbReference>
<feature type="domain" description="N-acetyltransferase" evidence="1">
    <location>
        <begin position="6"/>
        <end position="92"/>
    </location>
</feature>
<dbReference type="EMBL" id="JAAXOP010000019">
    <property type="protein sequence ID" value="NKY53659.1"/>
    <property type="molecule type" value="Genomic_DNA"/>
</dbReference>
<proteinExistence type="predicted"/>
<comment type="caution">
    <text evidence="2">The sequence shown here is derived from an EMBL/GenBank/DDBJ whole genome shotgun (WGS) entry which is preliminary data.</text>
</comment>
<name>A0A846YA69_9NOCA</name>
<keyword evidence="3" id="KW-1185">Reference proteome</keyword>
<dbReference type="Pfam" id="PF14542">
    <property type="entry name" value="Acetyltransf_CG"/>
    <property type="match status" value="1"/>
</dbReference>
<sequence length="103" mass="11893">MTTEIRDNTSLDRFELYVGGSLAGVAEYQDTASQRAFVHTEIYPRFEGQGLGRRLVQGALDRTTEQGFEILPLCPMVLHFIESRPQYLALVPYWARERFELPR</sequence>
<organism evidence="2 3">
    <name type="scientific">Nocardia vermiculata</name>
    <dbReference type="NCBI Taxonomy" id="257274"/>
    <lineage>
        <taxon>Bacteria</taxon>
        <taxon>Bacillati</taxon>
        <taxon>Actinomycetota</taxon>
        <taxon>Actinomycetes</taxon>
        <taxon>Mycobacteriales</taxon>
        <taxon>Nocardiaceae</taxon>
        <taxon>Nocardia</taxon>
    </lineage>
</organism>
<evidence type="ECO:0000259" key="1">
    <source>
        <dbReference type="PROSITE" id="PS51729"/>
    </source>
</evidence>
<dbReference type="SUPFAM" id="SSF55729">
    <property type="entry name" value="Acyl-CoA N-acyltransferases (Nat)"/>
    <property type="match status" value="1"/>
</dbReference>
<accession>A0A846YA69</accession>
<dbReference type="InterPro" id="IPR031165">
    <property type="entry name" value="GNAT_YJDJ"/>
</dbReference>
<dbReference type="InterPro" id="IPR045057">
    <property type="entry name" value="Gcn5-rel_NAT"/>
</dbReference>
<evidence type="ECO:0000313" key="2">
    <source>
        <dbReference type="EMBL" id="NKY53659.1"/>
    </source>
</evidence>
<dbReference type="PROSITE" id="PS51729">
    <property type="entry name" value="GNAT_YJDJ"/>
    <property type="match status" value="1"/>
</dbReference>
<protein>
    <submittedName>
        <fullName evidence="2">N-acetyltransferase</fullName>
    </submittedName>
</protein>
<reference evidence="2 3" key="1">
    <citation type="submission" date="2020-04" db="EMBL/GenBank/DDBJ databases">
        <title>MicrobeNet Type strains.</title>
        <authorList>
            <person name="Nicholson A.C."/>
        </authorList>
    </citation>
    <scope>NUCLEOTIDE SEQUENCE [LARGE SCALE GENOMIC DNA]</scope>
    <source>
        <strain evidence="2 3">JCM 12354</strain>
    </source>
</reference>
<keyword evidence="2" id="KW-0808">Transferase</keyword>
<dbReference type="InterPro" id="IPR016181">
    <property type="entry name" value="Acyl_CoA_acyltransferase"/>
</dbReference>
<dbReference type="GO" id="GO:0016740">
    <property type="term" value="F:transferase activity"/>
    <property type="evidence" value="ECO:0007669"/>
    <property type="project" value="UniProtKB-KW"/>
</dbReference>
<evidence type="ECO:0000313" key="3">
    <source>
        <dbReference type="Proteomes" id="UP000565711"/>
    </source>
</evidence>